<dbReference type="KEGG" id="bcom:BAUCODRAFT_36153"/>
<keyword evidence="1" id="KW-1133">Transmembrane helix</keyword>
<keyword evidence="3" id="KW-1185">Reference proteome</keyword>
<organism evidence="2 3">
    <name type="scientific">Baudoinia panamericana (strain UAMH 10762)</name>
    <name type="common">Angels' share fungus</name>
    <name type="synonym">Baudoinia compniacensis (strain UAMH 10762)</name>
    <dbReference type="NCBI Taxonomy" id="717646"/>
    <lineage>
        <taxon>Eukaryota</taxon>
        <taxon>Fungi</taxon>
        <taxon>Dikarya</taxon>
        <taxon>Ascomycota</taxon>
        <taxon>Pezizomycotina</taxon>
        <taxon>Dothideomycetes</taxon>
        <taxon>Dothideomycetidae</taxon>
        <taxon>Mycosphaerellales</taxon>
        <taxon>Teratosphaeriaceae</taxon>
        <taxon>Baudoinia</taxon>
    </lineage>
</organism>
<protein>
    <submittedName>
        <fullName evidence="2">Uncharacterized protein</fullName>
    </submittedName>
</protein>
<dbReference type="OrthoDB" id="3944051at2759"/>
<proteinExistence type="predicted"/>
<dbReference type="GeneID" id="19112883"/>
<dbReference type="HOGENOM" id="CLU_2468706_0_0_1"/>
<dbReference type="RefSeq" id="XP_007678106.1">
    <property type="nucleotide sequence ID" value="XM_007679916.1"/>
</dbReference>
<sequence length="88" mass="10148">MLTNLPGELAASVRVVFRFAFIIMFMYLGFVGTQAKKLSTKLTLLRDGKITVSHAAGWLQGTQIWAPLYRMRKIPDWKWWLLMVFSAL</sequence>
<keyword evidence="1" id="KW-0472">Membrane</keyword>
<evidence type="ECO:0000256" key="1">
    <source>
        <dbReference type="SAM" id="Phobius"/>
    </source>
</evidence>
<dbReference type="Proteomes" id="UP000011761">
    <property type="component" value="Unassembled WGS sequence"/>
</dbReference>
<dbReference type="EMBL" id="KB445558">
    <property type="protein sequence ID" value="EMC94880.1"/>
    <property type="molecule type" value="Genomic_DNA"/>
</dbReference>
<dbReference type="AlphaFoldDB" id="M2N7U7"/>
<name>M2N7U7_BAUPA</name>
<reference evidence="2 3" key="1">
    <citation type="journal article" date="2012" name="PLoS Pathog.">
        <title>Diverse lifestyles and strategies of plant pathogenesis encoded in the genomes of eighteen Dothideomycetes fungi.</title>
        <authorList>
            <person name="Ohm R.A."/>
            <person name="Feau N."/>
            <person name="Henrissat B."/>
            <person name="Schoch C.L."/>
            <person name="Horwitz B.A."/>
            <person name="Barry K.W."/>
            <person name="Condon B.J."/>
            <person name="Copeland A.C."/>
            <person name="Dhillon B."/>
            <person name="Glaser F."/>
            <person name="Hesse C.N."/>
            <person name="Kosti I."/>
            <person name="LaButti K."/>
            <person name="Lindquist E.A."/>
            <person name="Lucas S."/>
            <person name="Salamov A.A."/>
            <person name="Bradshaw R.E."/>
            <person name="Ciuffetti L."/>
            <person name="Hamelin R.C."/>
            <person name="Kema G.H.J."/>
            <person name="Lawrence C."/>
            <person name="Scott J.A."/>
            <person name="Spatafora J.W."/>
            <person name="Turgeon B.G."/>
            <person name="de Wit P.J.G.M."/>
            <person name="Zhong S."/>
            <person name="Goodwin S.B."/>
            <person name="Grigoriev I.V."/>
        </authorList>
    </citation>
    <scope>NUCLEOTIDE SEQUENCE [LARGE SCALE GENOMIC DNA]</scope>
    <source>
        <strain evidence="2 3">UAMH 10762</strain>
    </source>
</reference>
<gene>
    <name evidence="2" type="ORF">BAUCODRAFT_36153</name>
</gene>
<evidence type="ECO:0000313" key="3">
    <source>
        <dbReference type="Proteomes" id="UP000011761"/>
    </source>
</evidence>
<feature type="transmembrane region" description="Helical" evidence="1">
    <location>
        <begin position="15"/>
        <end position="33"/>
    </location>
</feature>
<accession>M2N7U7</accession>
<evidence type="ECO:0000313" key="2">
    <source>
        <dbReference type="EMBL" id="EMC94880.1"/>
    </source>
</evidence>
<keyword evidence="1" id="KW-0812">Transmembrane</keyword>